<reference evidence="1" key="2">
    <citation type="journal article" date="2022" name="New Phytol.">
        <title>Evolutionary transition to the ectomycorrhizal habit in the genomes of a hyperdiverse lineage of mushroom-forming fungi.</title>
        <authorList>
            <person name="Looney B."/>
            <person name="Miyauchi S."/>
            <person name="Morin E."/>
            <person name="Drula E."/>
            <person name="Courty P.E."/>
            <person name="Kohler A."/>
            <person name="Kuo A."/>
            <person name="LaButti K."/>
            <person name="Pangilinan J."/>
            <person name="Lipzen A."/>
            <person name="Riley R."/>
            <person name="Andreopoulos W."/>
            <person name="He G."/>
            <person name="Johnson J."/>
            <person name="Nolan M."/>
            <person name="Tritt A."/>
            <person name="Barry K.W."/>
            <person name="Grigoriev I.V."/>
            <person name="Nagy L.G."/>
            <person name="Hibbett D."/>
            <person name="Henrissat B."/>
            <person name="Matheny P.B."/>
            <person name="Labbe J."/>
            <person name="Martin F.M."/>
        </authorList>
    </citation>
    <scope>NUCLEOTIDE SEQUENCE</scope>
    <source>
        <strain evidence="1">HHB10654</strain>
    </source>
</reference>
<accession>A0ACB8T5Z7</accession>
<evidence type="ECO:0000313" key="2">
    <source>
        <dbReference type="Proteomes" id="UP000814140"/>
    </source>
</evidence>
<protein>
    <submittedName>
        <fullName evidence="1">Uncharacterized protein</fullName>
    </submittedName>
</protein>
<dbReference type="Proteomes" id="UP000814140">
    <property type="component" value="Unassembled WGS sequence"/>
</dbReference>
<organism evidence="1 2">
    <name type="scientific">Artomyces pyxidatus</name>
    <dbReference type="NCBI Taxonomy" id="48021"/>
    <lineage>
        <taxon>Eukaryota</taxon>
        <taxon>Fungi</taxon>
        <taxon>Dikarya</taxon>
        <taxon>Basidiomycota</taxon>
        <taxon>Agaricomycotina</taxon>
        <taxon>Agaricomycetes</taxon>
        <taxon>Russulales</taxon>
        <taxon>Auriscalpiaceae</taxon>
        <taxon>Artomyces</taxon>
    </lineage>
</organism>
<keyword evidence="2" id="KW-1185">Reference proteome</keyword>
<sequence>MKEFKIYLGMTEDHMTEVLHSSLKDDSVPETFTLRHVNNAGVIFPSRFVKIIPISAHSHSFHISIWFVSLAGINEDRLVKEIARNYDEYLEREALRHILKHLRTRRFLSPFKSLMACTGVQVEHPLVTRLYEALVSDGNWSEAENVIQLAATAGLFDAYMRSSQPRAIWKRLYGVDADGDVPSRRGGHAMCIDGANGFIYLFGGWDGERSLDDFWVYAIAEDRWRLVTYDSSDGTNKPGPRSCHKMVFDPATGSIYLLGGLSDSDGHPEETSGGTMPPAPIPRQADFYCYHTRGSDAGKWQQLSADTTQSGGPPPVFDHQMVMDFDRRVMYVGGGRVNDGASDSIKYSGLYSYDVATAEWRLLQPRGNPSAAQPPLSRRFGHSMVFEPSDRMLFIFGGMEDGDRYLSDMYAYHIDSNTATEVFSNFTASGGPDKTFTQRAVIDPTLREIYVFCGLTRTRPNPLPRLDGANWVYRYDAHPGAWTKMLSGESNNDDVREQEIQQPRTRYAHQVVYDPRTRTVYLHGGNAGRLLESGGLDEKLKGDEAMIEQRLDDFWSMTLERPGPEETIRRAKFQIRCQQFREVCKEVPAVQALKFLQTEVSAVVDHTSSETDILRNLLSHLLAKQTPADGSQSPPHVLAKGGSSQQHKDDVSSGVSGERNKVISQETFHERTSVFQGLLAFFPADAREPSSNLVDMIDWYEESVHA</sequence>
<name>A0ACB8T5Z7_9AGAM</name>
<gene>
    <name evidence="1" type="ORF">BV25DRAFT_1990545</name>
</gene>
<reference evidence="1" key="1">
    <citation type="submission" date="2021-03" db="EMBL/GenBank/DDBJ databases">
        <authorList>
            <consortium name="DOE Joint Genome Institute"/>
            <person name="Ahrendt S."/>
            <person name="Looney B.P."/>
            <person name="Miyauchi S."/>
            <person name="Morin E."/>
            <person name="Drula E."/>
            <person name="Courty P.E."/>
            <person name="Chicoki N."/>
            <person name="Fauchery L."/>
            <person name="Kohler A."/>
            <person name="Kuo A."/>
            <person name="Labutti K."/>
            <person name="Pangilinan J."/>
            <person name="Lipzen A."/>
            <person name="Riley R."/>
            <person name="Andreopoulos W."/>
            <person name="He G."/>
            <person name="Johnson J."/>
            <person name="Barry K.W."/>
            <person name="Grigoriev I.V."/>
            <person name="Nagy L."/>
            <person name="Hibbett D."/>
            <person name="Henrissat B."/>
            <person name="Matheny P.B."/>
            <person name="Labbe J."/>
            <person name="Martin F."/>
        </authorList>
    </citation>
    <scope>NUCLEOTIDE SEQUENCE</scope>
    <source>
        <strain evidence="1">HHB10654</strain>
    </source>
</reference>
<comment type="caution">
    <text evidence="1">The sequence shown here is derived from an EMBL/GenBank/DDBJ whole genome shotgun (WGS) entry which is preliminary data.</text>
</comment>
<proteinExistence type="predicted"/>
<evidence type="ECO:0000313" key="1">
    <source>
        <dbReference type="EMBL" id="KAI0063548.1"/>
    </source>
</evidence>
<dbReference type="EMBL" id="MU277202">
    <property type="protein sequence ID" value="KAI0063548.1"/>
    <property type="molecule type" value="Genomic_DNA"/>
</dbReference>